<evidence type="ECO:0000313" key="2">
    <source>
        <dbReference type="Proteomes" id="UP000236520"/>
    </source>
</evidence>
<sequence>MQELRYKTVGGAIVTIADDPQATRLAPIARAKCGGCRDFTHDYADEPDGGMRRLKKWASDHAAACRALPQSA</sequence>
<organism evidence="1 2">
    <name type="scientific">Streptomyces malaysiensis</name>
    <dbReference type="NCBI Taxonomy" id="92644"/>
    <lineage>
        <taxon>Bacteria</taxon>
        <taxon>Bacillati</taxon>
        <taxon>Actinomycetota</taxon>
        <taxon>Actinomycetes</taxon>
        <taxon>Kitasatosporales</taxon>
        <taxon>Streptomycetaceae</taxon>
        <taxon>Streptomyces</taxon>
        <taxon>Streptomyces violaceusniger group</taxon>
    </lineage>
</organism>
<accession>A0A2J7Z9T2</accession>
<dbReference type="RefSeq" id="WP_102934476.1">
    <property type="nucleotide sequence ID" value="NZ_JBEOTK010000015.1"/>
</dbReference>
<dbReference type="AlphaFoldDB" id="A0A2J7Z9T2"/>
<protein>
    <submittedName>
        <fullName evidence="1">Uncharacterized protein</fullName>
    </submittedName>
</protein>
<comment type="caution">
    <text evidence="1">The sequence shown here is derived from an EMBL/GenBank/DDBJ whole genome shotgun (WGS) entry which is preliminary data.</text>
</comment>
<dbReference type="EMBL" id="LJIW01000001">
    <property type="protein sequence ID" value="PNG97031.1"/>
    <property type="molecule type" value="Genomic_DNA"/>
</dbReference>
<evidence type="ECO:0000313" key="1">
    <source>
        <dbReference type="EMBL" id="PNG97031.1"/>
    </source>
</evidence>
<gene>
    <name evidence="1" type="ORF">SMF913_13056</name>
</gene>
<keyword evidence="2" id="KW-1185">Reference proteome</keyword>
<dbReference type="Proteomes" id="UP000236520">
    <property type="component" value="Unassembled WGS sequence"/>
</dbReference>
<proteinExistence type="predicted"/>
<name>A0A2J7Z9T2_STRMQ</name>
<reference evidence="1 2" key="1">
    <citation type="submission" date="2015-09" db="EMBL/GenBank/DDBJ databases">
        <title>Genome sequence, genome mining and natural product profiling of a biocontrol bacterium Streptomyces malaysiensis F913.</title>
        <authorList>
            <person name="Xu Y."/>
            <person name="Wei J."/>
            <person name="Xie J."/>
            <person name="Li T."/>
            <person name="Zhou Z."/>
        </authorList>
    </citation>
    <scope>NUCLEOTIDE SEQUENCE [LARGE SCALE GENOMIC DNA]</scope>
    <source>
        <strain evidence="1 2">F913</strain>
    </source>
</reference>